<sequence length="117" mass="13249">METGEIRHALRFTCTRTRRAYVFPARHFASRLTDPGLPPMGMRVRLKKNYDTSGFPAAARIILEALKKYGMILADNGGDWFITGAPDPRWNDEELATLKRVKGSDLEVVKMAEIILK</sequence>
<comment type="caution">
    <text evidence="1">The sequence shown here is derived from an EMBL/GenBank/DDBJ whole genome shotgun (WGS) entry which is preliminary data.</text>
</comment>
<dbReference type="EMBL" id="MWAK01000188">
    <property type="protein sequence ID" value="OPZ91279.1"/>
    <property type="molecule type" value="Genomic_DNA"/>
</dbReference>
<name>A0A1V5MDJ5_UNCT6</name>
<dbReference type="AlphaFoldDB" id="A0A1V5MDJ5"/>
<organism evidence="1">
    <name type="scientific">candidate division TA06 bacterium ADurb.Bin417</name>
    <dbReference type="NCBI Taxonomy" id="1852828"/>
    <lineage>
        <taxon>Bacteria</taxon>
        <taxon>Bacteria division TA06</taxon>
    </lineage>
</organism>
<reference evidence="1" key="1">
    <citation type="submission" date="2017-02" db="EMBL/GenBank/DDBJ databases">
        <title>Delving into the versatile metabolic prowess of the omnipresent phylum Bacteroidetes.</title>
        <authorList>
            <person name="Nobu M.K."/>
            <person name="Mei R."/>
            <person name="Narihiro T."/>
            <person name="Kuroda K."/>
            <person name="Liu W.-T."/>
        </authorList>
    </citation>
    <scope>NUCLEOTIDE SEQUENCE</scope>
    <source>
        <strain evidence="1">ADurb.Bin417</strain>
    </source>
</reference>
<proteinExistence type="predicted"/>
<dbReference type="Proteomes" id="UP000485484">
    <property type="component" value="Unassembled WGS sequence"/>
</dbReference>
<evidence type="ECO:0000313" key="1">
    <source>
        <dbReference type="EMBL" id="OPZ91279.1"/>
    </source>
</evidence>
<accession>A0A1V5MDJ5</accession>
<protein>
    <submittedName>
        <fullName evidence="1">Uncharacterized protein</fullName>
    </submittedName>
</protein>
<gene>
    <name evidence="1" type="ORF">BWY73_01135</name>
</gene>